<reference evidence="1 2" key="2">
    <citation type="journal article" date="2010" name="Stand. Genomic Sci.">
        <title>Complete genome sequence of Desulfohalobium retbaense type strain (HR(100)).</title>
        <authorList>
            <person name="Spring S."/>
            <person name="Nolan M."/>
            <person name="Lapidus A."/>
            <person name="Glavina Del Rio T."/>
            <person name="Copeland A."/>
            <person name="Tice H."/>
            <person name="Cheng J.F."/>
            <person name="Lucas S."/>
            <person name="Land M."/>
            <person name="Chen F."/>
            <person name="Bruce D."/>
            <person name="Goodwin L."/>
            <person name="Pitluck S."/>
            <person name="Ivanova N."/>
            <person name="Mavromatis K."/>
            <person name="Mikhailova N."/>
            <person name="Pati A."/>
            <person name="Chen A."/>
            <person name="Palaniappan K."/>
            <person name="Hauser L."/>
            <person name="Chang Y.J."/>
            <person name="Jeffries C.D."/>
            <person name="Munk C."/>
            <person name="Kiss H."/>
            <person name="Chain P."/>
            <person name="Han C."/>
            <person name="Brettin T."/>
            <person name="Detter J.C."/>
            <person name="Schuler E."/>
            <person name="Goker M."/>
            <person name="Rohde M."/>
            <person name="Bristow J."/>
            <person name="Eisen J.A."/>
            <person name="Markowitz V."/>
            <person name="Hugenholtz P."/>
            <person name="Kyrpides N.C."/>
            <person name="Klenk H.P."/>
        </authorList>
    </citation>
    <scope>NUCLEOTIDE SEQUENCE [LARGE SCALE GENOMIC DNA]</scope>
    <source>
        <strain evidence="2">ATCC 49802 / DSM 20745 / S 6022</strain>
    </source>
</reference>
<dbReference type="InterPro" id="IPR016155">
    <property type="entry name" value="Mopterin_synth/thiamin_S_b"/>
</dbReference>
<dbReference type="CDD" id="cd00754">
    <property type="entry name" value="Ubl_MoaD"/>
    <property type="match status" value="1"/>
</dbReference>
<dbReference type="KEGG" id="sti:Sthe_1569"/>
<protein>
    <submittedName>
        <fullName evidence="1">ThiamineS protein</fullName>
    </submittedName>
</protein>
<dbReference type="AlphaFoldDB" id="D1C437"/>
<dbReference type="InterPro" id="IPR012675">
    <property type="entry name" value="Beta-grasp_dom_sf"/>
</dbReference>
<dbReference type="Proteomes" id="UP000002027">
    <property type="component" value="Chromosome 1"/>
</dbReference>
<dbReference type="STRING" id="479434.Sthe_1569"/>
<name>D1C437_SPHTD</name>
<dbReference type="EMBL" id="CP001823">
    <property type="protein sequence ID" value="ACZ39004.1"/>
    <property type="molecule type" value="Genomic_DNA"/>
</dbReference>
<sequence length="85" mass="8698">MEVFVRLGPGFSQLAGVPRLTISLEPGATVHDLLGHLRQRYPTLGAALGSALPVVRGTSVSADHPLAPGDEVAFLKPVSGGSAGR</sequence>
<gene>
    <name evidence="1" type="ordered locus">Sthe_1569</name>
</gene>
<dbReference type="Pfam" id="PF02597">
    <property type="entry name" value="ThiS"/>
    <property type="match status" value="1"/>
</dbReference>
<dbReference type="OrthoDB" id="9801945at2"/>
<dbReference type="InParanoid" id="D1C437"/>
<dbReference type="HOGENOM" id="CLU_114601_4_3_0"/>
<dbReference type="SUPFAM" id="SSF54285">
    <property type="entry name" value="MoaD/ThiS"/>
    <property type="match status" value="1"/>
</dbReference>
<organism evidence="1 2">
    <name type="scientific">Sphaerobacter thermophilus (strain ATCC 49802 / DSM 20745 / KCCM 41009 / NCIMB 13125 / S 6022)</name>
    <dbReference type="NCBI Taxonomy" id="479434"/>
    <lineage>
        <taxon>Bacteria</taxon>
        <taxon>Pseudomonadati</taxon>
        <taxon>Thermomicrobiota</taxon>
        <taxon>Thermomicrobia</taxon>
        <taxon>Sphaerobacterales</taxon>
        <taxon>Sphaerobacterineae</taxon>
        <taxon>Sphaerobacteraceae</taxon>
        <taxon>Sphaerobacter</taxon>
    </lineage>
</organism>
<reference evidence="2" key="1">
    <citation type="submission" date="2009-11" db="EMBL/GenBank/DDBJ databases">
        <title>The complete chromosome 1 of Sphaerobacter thermophilus DSM 20745.</title>
        <authorList>
            <person name="Lucas S."/>
            <person name="Copeland A."/>
            <person name="Lapidus A."/>
            <person name="Glavina del Rio T."/>
            <person name="Dalin E."/>
            <person name="Tice H."/>
            <person name="Bruce D."/>
            <person name="Goodwin L."/>
            <person name="Pitluck S."/>
            <person name="Kyrpides N."/>
            <person name="Mavromatis K."/>
            <person name="Ivanova N."/>
            <person name="Mikhailova N."/>
            <person name="LaButti K.M."/>
            <person name="Clum A."/>
            <person name="Sun H.I."/>
            <person name="Brettin T."/>
            <person name="Detter J.C."/>
            <person name="Han C."/>
            <person name="Larimer F."/>
            <person name="Land M."/>
            <person name="Hauser L."/>
            <person name="Markowitz V."/>
            <person name="Cheng J.F."/>
            <person name="Hugenholtz P."/>
            <person name="Woyke T."/>
            <person name="Wu D."/>
            <person name="Steenblock K."/>
            <person name="Schneider S."/>
            <person name="Pukall R."/>
            <person name="Goeker M."/>
            <person name="Klenk H.P."/>
            <person name="Eisen J.A."/>
        </authorList>
    </citation>
    <scope>NUCLEOTIDE SEQUENCE [LARGE SCALE GENOMIC DNA]</scope>
    <source>
        <strain evidence="2">ATCC 49802 / DSM 20745 / S 6022</strain>
    </source>
</reference>
<accession>D1C437</accession>
<proteinExistence type="predicted"/>
<dbReference type="Gene3D" id="3.10.20.30">
    <property type="match status" value="1"/>
</dbReference>
<evidence type="ECO:0000313" key="2">
    <source>
        <dbReference type="Proteomes" id="UP000002027"/>
    </source>
</evidence>
<keyword evidence="2" id="KW-1185">Reference proteome</keyword>
<dbReference type="InterPro" id="IPR003749">
    <property type="entry name" value="ThiS/MoaD-like"/>
</dbReference>
<dbReference type="RefSeq" id="WP_012872051.1">
    <property type="nucleotide sequence ID" value="NC_013523.1"/>
</dbReference>
<evidence type="ECO:0000313" key="1">
    <source>
        <dbReference type="EMBL" id="ACZ39004.1"/>
    </source>
</evidence>
<dbReference type="eggNOG" id="COG1977">
    <property type="taxonomic scope" value="Bacteria"/>
</dbReference>